<dbReference type="InterPro" id="IPR027417">
    <property type="entry name" value="P-loop_NTPase"/>
</dbReference>
<feature type="transmembrane region" description="Helical" evidence="5">
    <location>
        <begin position="134"/>
        <end position="152"/>
    </location>
</feature>
<feature type="transmembrane region" description="Helical" evidence="5">
    <location>
        <begin position="84"/>
        <end position="111"/>
    </location>
</feature>
<dbReference type="KEGG" id="sazo:D1868_02435"/>
<dbReference type="PANTHER" id="PTHR42957:SF1">
    <property type="entry name" value="HELICASE MJ1565-RELATED"/>
    <property type="match status" value="1"/>
</dbReference>
<feature type="transmembrane region" description="Helical" evidence="5">
    <location>
        <begin position="12"/>
        <end position="33"/>
    </location>
</feature>
<dbReference type="Pfam" id="PF01935">
    <property type="entry name" value="DUF87"/>
    <property type="match status" value="1"/>
</dbReference>
<keyword evidence="5" id="KW-1133">Transmembrane helix</keyword>
<dbReference type="OrthoDB" id="107033at2157"/>
<dbReference type="SUPFAM" id="SSF52540">
    <property type="entry name" value="P-loop containing nucleoside triphosphate hydrolases"/>
    <property type="match status" value="1"/>
</dbReference>
<keyword evidence="8" id="KW-1185">Reference proteome</keyword>
<evidence type="ECO:0000259" key="6">
    <source>
        <dbReference type="Pfam" id="PF01935"/>
    </source>
</evidence>
<dbReference type="PANTHER" id="PTHR42957">
    <property type="entry name" value="HELICASE MJ1565-RELATED"/>
    <property type="match status" value="1"/>
</dbReference>
<dbReference type="Gene3D" id="1.10.8.730">
    <property type="match status" value="1"/>
</dbReference>
<dbReference type="EMBL" id="CP045483">
    <property type="protein sequence ID" value="QGR18955.1"/>
    <property type="molecule type" value="Genomic_DNA"/>
</dbReference>
<sequence length="570" mass="65163">MLKKHAIMTSLIVLEFVLIKYAIPNLIIIPYYIYPAVESAELLVIFFLDGILVEFIFTSLVMVILYYPLILFTYSLFQQQSLSFFFLLDLLTFSSTYFISALFVGFIGWFIRRNMSDTWFDQLSLFGYKFKPKIALIGFTLVIALYFFLFYGNLPLIAGSMLNVIGISLFGDYYDLPLVLLSWFATPYSLTPRGEISKQGICLGNILGILTKSSIIDLSVIRVNSSRKYKWSSVKANYCIDFSKTKNYNIIVVGTSGSGKSNFAKLLVSKLSVNILVFDLHGEYYLNEVKRVDVSQISVNPLSLFNRNPKERALEIAYMLKSLFNLGNIQAIELTNLIVEAYAEKGLDPDDPSTWSQNPPTFRDVLLLLERHKKNALSAQEINKYQSLEPYLQYLSSTVFQSNSINFEELLNSSYILDFSRVPTNEVKYIIMETILKSIQSLMYSRKSTKIENLVIIDEAPFLLSKESGKQLIERLLAEGRKFGFGFMLISQSVDYLKDVIPNAGLFYAFNIVEPGELEYISKFFGGSDLDMYYTLYETFPKLPRGVSVTRDLLGRFIYLVQFYEGDGHV</sequence>
<comment type="catalytic activity">
    <reaction evidence="3">
        <text>ATP + H2O = ADP + phosphate + H(+)</text>
        <dbReference type="Rhea" id="RHEA:13065"/>
        <dbReference type="ChEBI" id="CHEBI:15377"/>
        <dbReference type="ChEBI" id="CHEBI:15378"/>
        <dbReference type="ChEBI" id="CHEBI:30616"/>
        <dbReference type="ChEBI" id="CHEBI:43474"/>
        <dbReference type="ChEBI" id="CHEBI:456216"/>
        <dbReference type="EC" id="5.6.2.3"/>
    </reaction>
</comment>
<evidence type="ECO:0000256" key="3">
    <source>
        <dbReference type="ARBA" id="ARBA00048954"/>
    </source>
</evidence>
<accession>A0A650CMP7</accession>
<protein>
    <submittedName>
        <fullName evidence="7">DUF87 domain-containing protein</fullName>
    </submittedName>
</protein>
<comment type="catalytic activity">
    <reaction evidence="2">
        <text>Couples ATP hydrolysis with the unwinding of duplex DNA by translocating in the 3'-5' direction.</text>
        <dbReference type="EC" id="5.6.2.4"/>
    </reaction>
</comment>
<evidence type="ECO:0000256" key="2">
    <source>
        <dbReference type="ARBA" id="ARBA00034617"/>
    </source>
</evidence>
<dbReference type="Gene3D" id="3.40.50.300">
    <property type="entry name" value="P-loop containing nucleotide triphosphate hydrolases"/>
    <property type="match status" value="1"/>
</dbReference>
<comment type="similarity">
    <text evidence="1">Belongs to the HerA family.</text>
</comment>
<keyword evidence="5" id="KW-0812">Transmembrane</keyword>
<reference evidence="7 8" key="1">
    <citation type="submission" date="2019-10" db="EMBL/GenBank/DDBJ databases">
        <title>Genome Sequences from Six Type Strain Members of the Archaeal Family Sulfolobaceae: Acidianus ambivalens, Acidianus infernus, Metallosphaera prunae, Stygiolobus azoricus, Sulfolobus metallicus, and Sulfurisphaera ohwakuensis.</title>
        <authorList>
            <person name="Counts J.A."/>
            <person name="Kelly R.M."/>
        </authorList>
    </citation>
    <scope>NUCLEOTIDE SEQUENCE [LARGE SCALE GENOMIC DNA]</scope>
    <source>
        <strain evidence="7 8">FC6</strain>
    </source>
</reference>
<evidence type="ECO:0000313" key="8">
    <source>
        <dbReference type="Proteomes" id="UP000423396"/>
    </source>
</evidence>
<proteinExistence type="inferred from homology"/>
<keyword evidence="5" id="KW-0472">Membrane</keyword>
<evidence type="ECO:0000256" key="1">
    <source>
        <dbReference type="ARBA" id="ARBA00007816"/>
    </source>
</evidence>
<dbReference type="AlphaFoldDB" id="A0A650CMP7"/>
<gene>
    <name evidence="7" type="ORF">D1868_02435</name>
</gene>
<dbReference type="GO" id="GO:0043139">
    <property type="term" value="F:5'-3' DNA helicase activity"/>
    <property type="evidence" value="ECO:0007669"/>
    <property type="project" value="UniProtKB-EC"/>
</dbReference>
<evidence type="ECO:0000313" key="7">
    <source>
        <dbReference type="EMBL" id="QGR18955.1"/>
    </source>
</evidence>
<feature type="transmembrane region" description="Helical" evidence="5">
    <location>
        <begin position="45"/>
        <end position="72"/>
    </location>
</feature>
<name>A0A650CMP7_9CREN</name>
<evidence type="ECO:0000256" key="4">
    <source>
        <dbReference type="ARBA" id="ARBA00048988"/>
    </source>
</evidence>
<feature type="domain" description="Helicase HerA central" evidence="6">
    <location>
        <begin position="237"/>
        <end position="439"/>
    </location>
</feature>
<dbReference type="InterPro" id="IPR008571">
    <property type="entry name" value="HerA-like"/>
</dbReference>
<dbReference type="GO" id="GO:0043138">
    <property type="term" value="F:3'-5' DNA helicase activity"/>
    <property type="evidence" value="ECO:0007669"/>
    <property type="project" value="UniProtKB-EC"/>
</dbReference>
<organism evidence="7 8">
    <name type="scientific">Stygiolobus azoricus</name>
    <dbReference type="NCBI Taxonomy" id="41675"/>
    <lineage>
        <taxon>Archaea</taxon>
        <taxon>Thermoproteota</taxon>
        <taxon>Thermoprotei</taxon>
        <taxon>Sulfolobales</taxon>
        <taxon>Sulfolobaceae</taxon>
        <taxon>Stygiolobus</taxon>
    </lineage>
</organism>
<dbReference type="Proteomes" id="UP000423396">
    <property type="component" value="Chromosome"/>
</dbReference>
<dbReference type="RefSeq" id="WP_156005184.1">
    <property type="nucleotide sequence ID" value="NZ_CP045483.1"/>
</dbReference>
<evidence type="ECO:0000256" key="5">
    <source>
        <dbReference type="SAM" id="Phobius"/>
    </source>
</evidence>
<feature type="transmembrane region" description="Helical" evidence="5">
    <location>
        <begin position="164"/>
        <end position="185"/>
    </location>
</feature>
<comment type="catalytic activity">
    <reaction evidence="4">
        <text>ATP + H2O = ADP + phosphate + H(+)</text>
        <dbReference type="Rhea" id="RHEA:13065"/>
        <dbReference type="ChEBI" id="CHEBI:15377"/>
        <dbReference type="ChEBI" id="CHEBI:15378"/>
        <dbReference type="ChEBI" id="CHEBI:30616"/>
        <dbReference type="ChEBI" id="CHEBI:43474"/>
        <dbReference type="ChEBI" id="CHEBI:456216"/>
        <dbReference type="EC" id="5.6.2.4"/>
    </reaction>
</comment>
<dbReference type="GeneID" id="42797894"/>
<dbReference type="InterPro" id="IPR002789">
    <property type="entry name" value="HerA_central"/>
</dbReference>